<dbReference type="OrthoDB" id="9811314at2"/>
<feature type="chain" id="PRO_5004163083" evidence="2">
    <location>
        <begin position="17"/>
        <end position="435"/>
    </location>
</feature>
<name>Q026D1_SOLUE</name>
<dbReference type="InParanoid" id="Q026D1"/>
<dbReference type="InterPro" id="IPR011765">
    <property type="entry name" value="Pept_M16_N"/>
</dbReference>
<dbReference type="InterPro" id="IPR050361">
    <property type="entry name" value="MPP/UQCRC_Complex"/>
</dbReference>
<dbReference type="HOGENOM" id="CLU_009902_1_0_0"/>
<dbReference type="PANTHER" id="PTHR11851">
    <property type="entry name" value="METALLOPROTEASE"/>
    <property type="match status" value="1"/>
</dbReference>
<feature type="signal peptide" evidence="2">
    <location>
        <begin position="1"/>
        <end position="16"/>
    </location>
</feature>
<dbReference type="Pfam" id="PF00675">
    <property type="entry name" value="Peptidase_M16"/>
    <property type="match status" value="1"/>
</dbReference>
<sequence length="435" mass="49117" precursor="true">MRFFISLLIFTMLAGAQSLDVQTTTLDNGMKILVQQDRNIPNVAMYFFYRIGSRNEAPGTTGISHFFEHMMFNGAKKYGPKQFDNEMEKAGGNNNASTGQDLTIYTDWFPSSALELMMDMEGDRIRDLAFDPKIVQSERGVVYSERRTSVDNNNFGILHEQLQAAAFTAHPYHWPVVGWPSDIEAWTMQDLKNYFAIGYAPNNCTMVVVGDVTAERVIALAKKYIEPIPRHEPPPPVRTKEPEQLGERRVIVRKPAQLPLQMIAFHVPEARNPDAKVLDLIATVLSTGQSSRLYKRMVDEEALALSVNGRAGDSFDPTLMIFTIQPRSGVDLARTEKALYDELERLQTAEVPARELQKAKNQMLAAQYRQMKTIAGRASMLGHYEVVLGDYRKLFTLDKDLEAVTAGDVQRVARKYFLEKNRTVATLIPESKEGK</sequence>
<evidence type="ECO:0000259" key="3">
    <source>
        <dbReference type="Pfam" id="PF00675"/>
    </source>
</evidence>
<protein>
    <submittedName>
        <fullName evidence="5">Peptidase M16 domain protein</fullName>
    </submittedName>
</protein>
<evidence type="ECO:0000259" key="4">
    <source>
        <dbReference type="Pfam" id="PF05193"/>
    </source>
</evidence>
<dbReference type="Gene3D" id="3.30.830.10">
    <property type="entry name" value="Metalloenzyme, LuxS/M16 peptidase-like"/>
    <property type="match status" value="2"/>
</dbReference>
<gene>
    <name evidence="5" type="ordered locus">Acid_2148</name>
</gene>
<accession>Q026D1</accession>
<dbReference type="STRING" id="234267.Acid_2148"/>
<dbReference type="PANTHER" id="PTHR11851:SF49">
    <property type="entry name" value="MITOCHONDRIAL-PROCESSING PEPTIDASE SUBUNIT ALPHA"/>
    <property type="match status" value="1"/>
</dbReference>
<dbReference type="Pfam" id="PF05193">
    <property type="entry name" value="Peptidase_M16_C"/>
    <property type="match status" value="1"/>
</dbReference>
<dbReference type="InterPro" id="IPR011249">
    <property type="entry name" value="Metalloenz_LuxS/M16"/>
</dbReference>
<reference evidence="5" key="1">
    <citation type="submission" date="2006-10" db="EMBL/GenBank/DDBJ databases">
        <title>Complete sequence of Solibacter usitatus Ellin6076.</title>
        <authorList>
            <consortium name="US DOE Joint Genome Institute"/>
            <person name="Copeland A."/>
            <person name="Lucas S."/>
            <person name="Lapidus A."/>
            <person name="Barry K."/>
            <person name="Detter J.C."/>
            <person name="Glavina del Rio T."/>
            <person name="Hammon N."/>
            <person name="Israni S."/>
            <person name="Dalin E."/>
            <person name="Tice H."/>
            <person name="Pitluck S."/>
            <person name="Thompson L.S."/>
            <person name="Brettin T."/>
            <person name="Bruce D."/>
            <person name="Han C."/>
            <person name="Tapia R."/>
            <person name="Gilna P."/>
            <person name="Schmutz J."/>
            <person name="Larimer F."/>
            <person name="Land M."/>
            <person name="Hauser L."/>
            <person name="Kyrpides N."/>
            <person name="Mikhailova N."/>
            <person name="Janssen P.H."/>
            <person name="Kuske C.R."/>
            <person name="Richardson P."/>
        </authorList>
    </citation>
    <scope>NUCLEOTIDE SEQUENCE</scope>
    <source>
        <strain evidence="5">Ellin6076</strain>
    </source>
</reference>
<dbReference type="AlphaFoldDB" id="Q026D1"/>
<dbReference type="InterPro" id="IPR007863">
    <property type="entry name" value="Peptidase_M16_C"/>
</dbReference>
<evidence type="ECO:0000256" key="1">
    <source>
        <dbReference type="ARBA" id="ARBA00007261"/>
    </source>
</evidence>
<feature type="domain" description="Peptidase M16 N-terminal" evidence="3">
    <location>
        <begin position="32"/>
        <end position="174"/>
    </location>
</feature>
<evidence type="ECO:0000313" key="5">
    <source>
        <dbReference type="EMBL" id="ABJ83138.1"/>
    </source>
</evidence>
<comment type="similarity">
    <text evidence="1">Belongs to the peptidase M16 family.</text>
</comment>
<feature type="domain" description="Peptidase M16 C-terminal" evidence="4">
    <location>
        <begin position="186"/>
        <end position="363"/>
    </location>
</feature>
<organism evidence="5">
    <name type="scientific">Solibacter usitatus (strain Ellin6076)</name>
    <dbReference type="NCBI Taxonomy" id="234267"/>
    <lineage>
        <taxon>Bacteria</taxon>
        <taxon>Pseudomonadati</taxon>
        <taxon>Acidobacteriota</taxon>
        <taxon>Terriglobia</taxon>
        <taxon>Bryobacterales</taxon>
        <taxon>Solibacteraceae</taxon>
        <taxon>Candidatus Solibacter</taxon>
    </lineage>
</organism>
<keyword evidence="2" id="KW-0732">Signal</keyword>
<proteinExistence type="inferred from homology"/>
<dbReference type="KEGG" id="sus:Acid_2148"/>
<dbReference type="SUPFAM" id="SSF63411">
    <property type="entry name" value="LuxS/MPP-like metallohydrolase"/>
    <property type="match status" value="2"/>
</dbReference>
<evidence type="ECO:0000256" key="2">
    <source>
        <dbReference type="SAM" id="SignalP"/>
    </source>
</evidence>
<dbReference type="GO" id="GO:0046872">
    <property type="term" value="F:metal ion binding"/>
    <property type="evidence" value="ECO:0007669"/>
    <property type="project" value="InterPro"/>
</dbReference>
<dbReference type="eggNOG" id="COG0612">
    <property type="taxonomic scope" value="Bacteria"/>
</dbReference>
<dbReference type="EMBL" id="CP000473">
    <property type="protein sequence ID" value="ABJ83138.1"/>
    <property type="molecule type" value="Genomic_DNA"/>
</dbReference>